<feature type="chain" id="PRO_5002205452" evidence="2">
    <location>
        <begin position="25"/>
        <end position="331"/>
    </location>
</feature>
<feature type="signal peptide" evidence="2">
    <location>
        <begin position="1"/>
        <end position="24"/>
    </location>
</feature>
<evidence type="ECO:0000313" key="3">
    <source>
        <dbReference type="EMBL" id="KIJ91805.1"/>
    </source>
</evidence>
<reference evidence="4" key="2">
    <citation type="submission" date="2015-01" db="EMBL/GenBank/DDBJ databases">
        <title>Evolutionary Origins and Diversification of the Mycorrhizal Mutualists.</title>
        <authorList>
            <consortium name="DOE Joint Genome Institute"/>
            <consortium name="Mycorrhizal Genomics Consortium"/>
            <person name="Kohler A."/>
            <person name="Kuo A."/>
            <person name="Nagy L.G."/>
            <person name="Floudas D."/>
            <person name="Copeland A."/>
            <person name="Barry K.W."/>
            <person name="Cichocki N."/>
            <person name="Veneault-Fourrey C."/>
            <person name="LaButti K."/>
            <person name="Lindquist E.A."/>
            <person name="Lipzen A."/>
            <person name="Lundell T."/>
            <person name="Morin E."/>
            <person name="Murat C."/>
            <person name="Riley R."/>
            <person name="Ohm R."/>
            <person name="Sun H."/>
            <person name="Tunlid A."/>
            <person name="Henrissat B."/>
            <person name="Grigoriev I.V."/>
            <person name="Hibbett D.S."/>
            <person name="Martin F."/>
        </authorList>
    </citation>
    <scope>NUCLEOTIDE SEQUENCE [LARGE SCALE GENOMIC DNA]</scope>
    <source>
        <strain evidence="4">LaAM-08-1</strain>
    </source>
</reference>
<protein>
    <submittedName>
        <fullName evidence="3">Uncharacterized protein</fullName>
    </submittedName>
</protein>
<evidence type="ECO:0000313" key="4">
    <source>
        <dbReference type="Proteomes" id="UP000054477"/>
    </source>
</evidence>
<dbReference type="HOGENOM" id="CLU_839560_0_0_1"/>
<evidence type="ECO:0000256" key="1">
    <source>
        <dbReference type="SAM" id="MobiDB-lite"/>
    </source>
</evidence>
<gene>
    <name evidence="3" type="ORF">K443DRAFT_470312</name>
</gene>
<organism evidence="3 4">
    <name type="scientific">Laccaria amethystina LaAM-08-1</name>
    <dbReference type="NCBI Taxonomy" id="1095629"/>
    <lineage>
        <taxon>Eukaryota</taxon>
        <taxon>Fungi</taxon>
        <taxon>Dikarya</taxon>
        <taxon>Basidiomycota</taxon>
        <taxon>Agaricomycotina</taxon>
        <taxon>Agaricomycetes</taxon>
        <taxon>Agaricomycetidae</taxon>
        <taxon>Agaricales</taxon>
        <taxon>Agaricineae</taxon>
        <taxon>Hydnangiaceae</taxon>
        <taxon>Laccaria</taxon>
    </lineage>
</organism>
<dbReference type="AlphaFoldDB" id="A0A0C9WNB2"/>
<reference evidence="3 4" key="1">
    <citation type="submission" date="2014-04" db="EMBL/GenBank/DDBJ databases">
        <authorList>
            <consortium name="DOE Joint Genome Institute"/>
            <person name="Kuo A."/>
            <person name="Kohler A."/>
            <person name="Nagy L.G."/>
            <person name="Floudas D."/>
            <person name="Copeland A."/>
            <person name="Barry K.W."/>
            <person name="Cichocki N."/>
            <person name="Veneault-Fourrey C."/>
            <person name="LaButti K."/>
            <person name="Lindquist E.A."/>
            <person name="Lipzen A."/>
            <person name="Lundell T."/>
            <person name="Morin E."/>
            <person name="Murat C."/>
            <person name="Sun H."/>
            <person name="Tunlid A."/>
            <person name="Henrissat B."/>
            <person name="Grigoriev I.V."/>
            <person name="Hibbett D.S."/>
            <person name="Martin F."/>
            <person name="Nordberg H.P."/>
            <person name="Cantor M.N."/>
            <person name="Hua S.X."/>
        </authorList>
    </citation>
    <scope>NUCLEOTIDE SEQUENCE [LARGE SCALE GENOMIC DNA]</scope>
    <source>
        <strain evidence="3 4">LaAM-08-1</strain>
    </source>
</reference>
<proteinExistence type="predicted"/>
<dbReference type="EMBL" id="KN838965">
    <property type="protein sequence ID" value="KIJ91805.1"/>
    <property type="molecule type" value="Genomic_DNA"/>
</dbReference>
<accession>A0A0C9WNB2</accession>
<dbReference type="OrthoDB" id="291007at2759"/>
<keyword evidence="4" id="KW-1185">Reference proteome</keyword>
<name>A0A0C9WNB2_9AGAR</name>
<feature type="region of interest" description="Disordered" evidence="1">
    <location>
        <begin position="266"/>
        <end position="302"/>
    </location>
</feature>
<evidence type="ECO:0000256" key="2">
    <source>
        <dbReference type="SAM" id="SignalP"/>
    </source>
</evidence>
<keyword evidence="2" id="KW-0732">Signal</keyword>
<dbReference type="Proteomes" id="UP000054477">
    <property type="component" value="Unassembled WGS sequence"/>
</dbReference>
<sequence>MKANSVSLITCITWARLLVRSTDATRPSRFSTTWCPTTRTTLGSRGRSSSLAHEGRPCCGGLVKDIIESQHKRSGSLAAAVGSSAAPSRDAVTKFAVANRLTYEGKVNRMEFAQTLMEEGLRSKLERDAMIKSARVKNGHMADVTRKLAHITSIRDAQLATKHDGAVVRGYSHTILVIRTSGARLRGSKRRRTRSTRQPPALWMVPLTCILSRCPLWTGSKVSTSFTMENFTSDPEIIFGQINASLDSSIHSTLAWLSINSPPRTTSNPYSLRLNKPSPRLSPISKRHIPATSQSRKASYPQPMCLSKVLSLHKPPHSTSLSVRSHASKRP</sequence>